<dbReference type="AlphaFoldDB" id="A0A1Z5JV68"/>
<feature type="region of interest" description="Disordered" evidence="1">
    <location>
        <begin position="1"/>
        <end position="54"/>
    </location>
</feature>
<evidence type="ECO:0000313" key="2">
    <source>
        <dbReference type="EMBL" id="GAX17732.1"/>
    </source>
</evidence>
<protein>
    <submittedName>
        <fullName evidence="2">Uncharacterized protein</fullName>
    </submittedName>
</protein>
<feature type="compositionally biased region" description="Low complexity" evidence="1">
    <location>
        <begin position="10"/>
        <end position="21"/>
    </location>
</feature>
<evidence type="ECO:0000256" key="1">
    <source>
        <dbReference type="SAM" id="MobiDB-lite"/>
    </source>
</evidence>
<gene>
    <name evidence="2" type="ORF">FisN_24Hh202</name>
</gene>
<feature type="region of interest" description="Disordered" evidence="1">
    <location>
        <begin position="114"/>
        <end position="134"/>
    </location>
</feature>
<dbReference type="EMBL" id="BDSP01000122">
    <property type="protein sequence ID" value="GAX17732.1"/>
    <property type="molecule type" value="Genomic_DNA"/>
</dbReference>
<keyword evidence="3" id="KW-1185">Reference proteome</keyword>
<reference evidence="2 3" key="1">
    <citation type="journal article" date="2015" name="Plant Cell">
        <title>Oil accumulation by the oleaginous diatom Fistulifera solaris as revealed by the genome and transcriptome.</title>
        <authorList>
            <person name="Tanaka T."/>
            <person name="Maeda Y."/>
            <person name="Veluchamy A."/>
            <person name="Tanaka M."/>
            <person name="Abida H."/>
            <person name="Marechal E."/>
            <person name="Bowler C."/>
            <person name="Muto M."/>
            <person name="Sunaga Y."/>
            <person name="Tanaka M."/>
            <person name="Yoshino T."/>
            <person name="Taniguchi T."/>
            <person name="Fukuda Y."/>
            <person name="Nemoto M."/>
            <person name="Matsumoto M."/>
            <person name="Wong P.S."/>
            <person name="Aburatani S."/>
            <person name="Fujibuchi W."/>
        </authorList>
    </citation>
    <scope>NUCLEOTIDE SEQUENCE [LARGE SCALE GENOMIC DNA]</scope>
    <source>
        <strain evidence="2 3">JPCC DA0580</strain>
    </source>
</reference>
<sequence length="134" mass="14270">MLGKDKLGQSSSRSSTSSMISVFNKDMTLGDAAMMSGPSPSLHTMPPPPPRRGILAHRVADASILNDRPLKSISFADETTRPRSSSVAEPKKEMLVRSRSLSVGSSPTTCETILEEDGSCSVDPVGEYPSDSML</sequence>
<comment type="caution">
    <text evidence="2">The sequence shown here is derived from an EMBL/GenBank/DDBJ whole genome shotgun (WGS) entry which is preliminary data.</text>
</comment>
<accession>A0A1Z5JV68</accession>
<dbReference type="InParanoid" id="A0A1Z5JV68"/>
<proteinExistence type="predicted"/>
<organism evidence="2 3">
    <name type="scientific">Fistulifera solaris</name>
    <name type="common">Oleaginous diatom</name>
    <dbReference type="NCBI Taxonomy" id="1519565"/>
    <lineage>
        <taxon>Eukaryota</taxon>
        <taxon>Sar</taxon>
        <taxon>Stramenopiles</taxon>
        <taxon>Ochrophyta</taxon>
        <taxon>Bacillariophyta</taxon>
        <taxon>Bacillariophyceae</taxon>
        <taxon>Bacillariophycidae</taxon>
        <taxon>Naviculales</taxon>
        <taxon>Naviculaceae</taxon>
        <taxon>Fistulifera</taxon>
    </lineage>
</organism>
<name>A0A1Z5JV68_FISSO</name>
<evidence type="ECO:0000313" key="3">
    <source>
        <dbReference type="Proteomes" id="UP000198406"/>
    </source>
</evidence>
<dbReference type="Proteomes" id="UP000198406">
    <property type="component" value="Unassembled WGS sequence"/>
</dbReference>